<evidence type="ECO:0000256" key="1">
    <source>
        <dbReference type="SAM" id="MobiDB-lite"/>
    </source>
</evidence>
<accession>A0AAV0UD55</accession>
<feature type="region of interest" description="Disordered" evidence="1">
    <location>
        <begin position="1"/>
        <end position="25"/>
    </location>
</feature>
<comment type="caution">
    <text evidence="2">The sequence shown here is derived from an EMBL/GenBank/DDBJ whole genome shotgun (WGS) entry which is preliminary data.</text>
</comment>
<dbReference type="EMBL" id="CANTFL010001207">
    <property type="protein sequence ID" value="CAI5733594.1"/>
    <property type="molecule type" value="Genomic_DNA"/>
</dbReference>
<dbReference type="Proteomes" id="UP001162031">
    <property type="component" value="Unassembled WGS sequence"/>
</dbReference>
<protein>
    <recommendedName>
        <fullName evidence="4">RxLR effector candidate protein</fullName>
    </recommendedName>
</protein>
<organism evidence="2 3">
    <name type="scientific">Hyaloperonospora brassicae</name>
    <name type="common">Brassica downy mildew</name>
    <name type="synonym">Peronospora brassicae</name>
    <dbReference type="NCBI Taxonomy" id="162125"/>
    <lineage>
        <taxon>Eukaryota</taxon>
        <taxon>Sar</taxon>
        <taxon>Stramenopiles</taxon>
        <taxon>Oomycota</taxon>
        <taxon>Peronosporomycetes</taxon>
        <taxon>Peronosporales</taxon>
        <taxon>Peronosporaceae</taxon>
        <taxon>Hyaloperonospora</taxon>
    </lineage>
</organism>
<name>A0AAV0UD55_HYABA</name>
<evidence type="ECO:0008006" key="4">
    <source>
        <dbReference type="Google" id="ProtNLM"/>
    </source>
</evidence>
<dbReference type="AlphaFoldDB" id="A0AAV0UD55"/>
<sequence length="70" mass="7385">MNPMDTLQDAKALRGSAGQARASTGRIASPACSLRAAAIVEDTPAFERGSAKESKILAVLDAHLSRMDRM</sequence>
<gene>
    <name evidence="2" type="ORF">HBR001_LOCUS5890</name>
</gene>
<reference evidence="2" key="1">
    <citation type="submission" date="2022-12" db="EMBL/GenBank/DDBJ databases">
        <authorList>
            <person name="Webb A."/>
        </authorList>
    </citation>
    <scope>NUCLEOTIDE SEQUENCE</scope>
    <source>
        <strain evidence="2">Hp1</strain>
    </source>
</reference>
<proteinExistence type="predicted"/>
<evidence type="ECO:0000313" key="3">
    <source>
        <dbReference type="Proteomes" id="UP001162031"/>
    </source>
</evidence>
<evidence type="ECO:0000313" key="2">
    <source>
        <dbReference type="EMBL" id="CAI5733594.1"/>
    </source>
</evidence>
<keyword evidence="3" id="KW-1185">Reference proteome</keyword>